<keyword evidence="2" id="KW-1185">Reference proteome</keyword>
<dbReference type="InterPro" id="IPR009078">
    <property type="entry name" value="Ferritin-like_SF"/>
</dbReference>
<protein>
    <submittedName>
        <fullName evidence="1">DUF892 family protein</fullName>
    </submittedName>
</protein>
<organism evidence="1 2">
    <name type="scientific">Rhizobium oryzicola</name>
    <dbReference type="NCBI Taxonomy" id="1232668"/>
    <lineage>
        <taxon>Bacteria</taxon>
        <taxon>Pseudomonadati</taxon>
        <taxon>Pseudomonadota</taxon>
        <taxon>Alphaproteobacteria</taxon>
        <taxon>Hyphomicrobiales</taxon>
        <taxon>Rhizobiaceae</taxon>
        <taxon>Rhizobium/Agrobacterium group</taxon>
        <taxon>Rhizobium</taxon>
    </lineage>
</organism>
<comment type="caution">
    <text evidence="1">The sequence shown here is derived from an EMBL/GenBank/DDBJ whole genome shotgun (WGS) entry which is preliminary data.</text>
</comment>
<dbReference type="InterPro" id="IPR010287">
    <property type="entry name" value="DUF892_YciF-like"/>
</dbReference>
<dbReference type="InterPro" id="IPR012347">
    <property type="entry name" value="Ferritin-like"/>
</dbReference>
<dbReference type="EMBL" id="JAUKWQ010000007">
    <property type="protein sequence ID" value="MDO1584249.1"/>
    <property type="molecule type" value="Genomic_DNA"/>
</dbReference>
<dbReference type="Gene3D" id="1.20.1260.10">
    <property type="match status" value="1"/>
</dbReference>
<dbReference type="InterPro" id="IPR047114">
    <property type="entry name" value="YciF"/>
</dbReference>
<dbReference type="Proteomes" id="UP001169006">
    <property type="component" value="Unassembled WGS sequence"/>
</dbReference>
<name>A0ABT8T0H1_9HYPH</name>
<sequence length="165" mass="18250">MAGKTLEDLFHETLKDIYYAERQIVKALPKMARGAQSDKLKQAFEKHKEETQGQIERLQQIFELLGKRARGKTCPAIDGILEEGEEILEEFKGSPALDAGLLAAAQAVEHYEISRYGTLRSWAKQLGMDEAVTLIEATLQEESKTDELLTGLAESTVNSAAQKAA</sequence>
<evidence type="ECO:0000313" key="1">
    <source>
        <dbReference type="EMBL" id="MDO1584249.1"/>
    </source>
</evidence>
<accession>A0ABT8T0H1</accession>
<dbReference type="SUPFAM" id="SSF47240">
    <property type="entry name" value="Ferritin-like"/>
    <property type="match status" value="1"/>
</dbReference>
<reference evidence="1" key="2">
    <citation type="submission" date="2023-07" db="EMBL/GenBank/DDBJ databases">
        <authorList>
            <person name="Sun H."/>
        </authorList>
    </citation>
    <scope>NUCLEOTIDE SEQUENCE</scope>
    <source>
        <strain evidence="1">05753</strain>
    </source>
</reference>
<gene>
    <name evidence="1" type="ORF">Q2T52_19360</name>
</gene>
<dbReference type="PANTHER" id="PTHR30565:SF9">
    <property type="entry name" value="PROTEIN YCIF"/>
    <property type="match status" value="1"/>
</dbReference>
<proteinExistence type="predicted"/>
<dbReference type="RefSeq" id="WP_302078475.1">
    <property type="nucleotide sequence ID" value="NZ_JAUKWQ010000007.1"/>
</dbReference>
<evidence type="ECO:0000313" key="2">
    <source>
        <dbReference type="Proteomes" id="UP001169006"/>
    </source>
</evidence>
<reference evidence="1" key="1">
    <citation type="journal article" date="2015" name="Int. J. Syst. Evol. Microbiol.">
        <title>Rhizobium oryzicola sp. nov., potential plant-growth-promoting endophytic bacteria isolated from rice roots.</title>
        <authorList>
            <person name="Zhang X.X."/>
            <person name="Gao J.S."/>
            <person name="Cao Y.H."/>
            <person name="Sheirdil R.A."/>
            <person name="Wang X.C."/>
            <person name="Zhang L."/>
        </authorList>
    </citation>
    <scope>NUCLEOTIDE SEQUENCE</scope>
    <source>
        <strain evidence="1">05753</strain>
    </source>
</reference>
<dbReference type="Pfam" id="PF05974">
    <property type="entry name" value="DUF892"/>
    <property type="match status" value="1"/>
</dbReference>
<dbReference type="PANTHER" id="PTHR30565">
    <property type="entry name" value="PROTEIN YCIF"/>
    <property type="match status" value="1"/>
</dbReference>